<comment type="similarity">
    <text evidence="1">Belongs to the UPF0065 (bug) family.</text>
</comment>
<accession>A0A5P2HG15</accession>
<evidence type="ECO:0000256" key="1">
    <source>
        <dbReference type="ARBA" id="ARBA00006987"/>
    </source>
</evidence>
<evidence type="ECO:0000313" key="3">
    <source>
        <dbReference type="EMBL" id="QET06473.1"/>
    </source>
</evidence>
<dbReference type="InterPro" id="IPR005064">
    <property type="entry name" value="BUG"/>
</dbReference>
<dbReference type="EMBL" id="CP044067">
    <property type="protein sequence ID" value="QET06473.1"/>
    <property type="molecule type" value="Genomic_DNA"/>
</dbReference>
<sequence length="354" mass="37182">MIHRMARTRYPVCQSSAGVIVNIARRHAARLSYLLSSLISSLITLALSLASVAVHAQTYPDKPIRILMPWGDGFPANAPHLYSQELSKRLGQPVVLEVKSGAGGEIAARQVRGAPKDGYTLLATGTSITTSWASRAGNVDPEGELQPVGQIAATPYVIVAQAGRFGTFAKFLGTARERPGKLNYASPGIGTGMHFLGELIKQNGNVDVVHVPYATGARQLQAVLAGDVDIAIISLVTALPQIRSGKLEALAVSTTARSKAVPEVPTLGEAGVPGLPNIASWIALFAPKGVPADVLARLSAQIQAVSAEPAVRDTVAQWGAEVPDTSSAQLARTVQIEKKTWSRLTADGRLVAAD</sequence>
<keyword evidence="2" id="KW-0812">Transmembrane</keyword>
<dbReference type="Gene3D" id="3.40.190.150">
    <property type="entry name" value="Bordetella uptake gene, domain 1"/>
    <property type="match status" value="1"/>
</dbReference>
<dbReference type="Proteomes" id="UP000322822">
    <property type="component" value="Chromosome 2"/>
</dbReference>
<dbReference type="OrthoDB" id="8678313at2"/>
<feature type="transmembrane region" description="Helical" evidence="2">
    <location>
        <begin position="33"/>
        <end position="56"/>
    </location>
</feature>
<dbReference type="AlphaFoldDB" id="A0A5P2HG15"/>
<reference evidence="3 4" key="1">
    <citation type="submission" date="2019-09" db="EMBL/GenBank/DDBJ databases">
        <title>FDA dAtabase for Regulatory Grade micrObial Sequences (FDA-ARGOS): Supporting development and validation of Infectious Disease Dx tests.</title>
        <authorList>
            <person name="Sciortino C."/>
            <person name="Tallon L."/>
            <person name="Sadzewicz L."/>
            <person name="Vavikolanu K."/>
            <person name="Mehta A."/>
            <person name="Aluvathingal J."/>
            <person name="Nadendla S."/>
            <person name="Nandy P."/>
            <person name="Geyer C."/>
            <person name="Yan Y."/>
            <person name="Sichtig H."/>
        </authorList>
    </citation>
    <scope>NUCLEOTIDE SEQUENCE [LARGE SCALE GENOMIC DNA]</scope>
    <source>
        <strain evidence="3 4">FDAARGOS_664</strain>
    </source>
</reference>
<dbReference type="PANTHER" id="PTHR42928">
    <property type="entry name" value="TRICARBOXYLATE-BINDING PROTEIN"/>
    <property type="match status" value="1"/>
</dbReference>
<dbReference type="SUPFAM" id="SSF53850">
    <property type="entry name" value="Periplasmic binding protein-like II"/>
    <property type="match status" value="1"/>
</dbReference>
<dbReference type="InterPro" id="IPR042100">
    <property type="entry name" value="Bug_dom1"/>
</dbReference>
<keyword evidence="2" id="KW-0472">Membrane</keyword>
<evidence type="ECO:0000313" key="4">
    <source>
        <dbReference type="Proteomes" id="UP000322822"/>
    </source>
</evidence>
<gene>
    <name evidence="3" type="ORF">FOB72_31815</name>
</gene>
<evidence type="ECO:0000256" key="2">
    <source>
        <dbReference type="SAM" id="Phobius"/>
    </source>
</evidence>
<dbReference type="PIRSF" id="PIRSF017082">
    <property type="entry name" value="YflP"/>
    <property type="match status" value="1"/>
</dbReference>
<evidence type="ECO:0008006" key="5">
    <source>
        <dbReference type="Google" id="ProtNLM"/>
    </source>
</evidence>
<name>A0A5P2HG15_9BURK</name>
<protein>
    <recommendedName>
        <fullName evidence="5">Tripartite tricarboxylate transporter substrate binding protein</fullName>
    </recommendedName>
</protein>
<organism evidence="3 4">
    <name type="scientific">Cupriavidus pauculus</name>
    <dbReference type="NCBI Taxonomy" id="82633"/>
    <lineage>
        <taxon>Bacteria</taxon>
        <taxon>Pseudomonadati</taxon>
        <taxon>Pseudomonadota</taxon>
        <taxon>Betaproteobacteria</taxon>
        <taxon>Burkholderiales</taxon>
        <taxon>Burkholderiaceae</taxon>
        <taxon>Cupriavidus</taxon>
    </lineage>
</organism>
<dbReference type="Pfam" id="PF03401">
    <property type="entry name" value="TctC"/>
    <property type="match status" value="1"/>
</dbReference>
<proteinExistence type="inferred from homology"/>
<keyword evidence="2" id="KW-1133">Transmembrane helix</keyword>
<dbReference type="Gene3D" id="3.40.190.10">
    <property type="entry name" value="Periplasmic binding protein-like II"/>
    <property type="match status" value="1"/>
</dbReference>
<dbReference type="PANTHER" id="PTHR42928:SF5">
    <property type="entry name" value="BLR1237 PROTEIN"/>
    <property type="match status" value="1"/>
</dbReference>